<dbReference type="GO" id="GO:0005576">
    <property type="term" value="C:extracellular region"/>
    <property type="evidence" value="ECO:0007669"/>
    <property type="project" value="TreeGrafter"/>
</dbReference>
<proteinExistence type="predicted"/>
<feature type="chain" id="PRO_5030776901" evidence="1">
    <location>
        <begin position="24"/>
        <end position="495"/>
    </location>
</feature>
<feature type="signal peptide" evidence="1">
    <location>
        <begin position="1"/>
        <end position="23"/>
    </location>
</feature>
<name>A0A7S0FB85_9STRA</name>
<sequence length="495" mass="55468">MTMINIISRLFLFHFAVIQTAYADENSATIPHSHHHVGCVPKSFNETRDGSVDKMFAKKINVASIVGDEKHCFFGFVHSPFKRFPCRNIAMESFIGLSDLDKHASRTNDVWGWTDHENGGIEYAIIGLDTGTAFVRIDDPINPEVVGFLRGHTGSGPSIWRDMKTYKDHVYIVAEAFFHGLQIFDMKSLSMLDGVPFSDPTSIEETPSLGGSSSSKPNQLEATNHIDTFHSAHNLAVNEDSATLYVTGANSCPGLLIFDLANATNPEEIGCYNDQWYTHDAQCVTYNEGPDADYHGKEICFAFNEDSVDILDVTNKTDIILISHFTYPNIGYTHQGWLNDDKTILFIDDEMDEYVNLVPKTRTIIADVTDLDNPVLLGEHKGRRRAVDHNLYVKDDFVYQSNYRAGLRILDSSSFKSEKKIGCRLREVSFFDLFIDSASIFSGSWSNYPFYDSGVVAMSSIEYGLFILKPKLSNEPKLLANLIASVLKIELLTLT</sequence>
<dbReference type="AlphaFoldDB" id="A0A7S0FB85"/>
<dbReference type="InterPro" id="IPR027589">
    <property type="entry name" value="Choice_anch_B"/>
</dbReference>
<dbReference type="NCBIfam" id="TIGR04312">
    <property type="entry name" value="choice_anch_B"/>
    <property type="match status" value="1"/>
</dbReference>
<evidence type="ECO:0000313" key="2">
    <source>
        <dbReference type="EMBL" id="CAD8350081.1"/>
    </source>
</evidence>
<dbReference type="PANTHER" id="PTHR38787">
    <property type="entry name" value="REGULATORY P DOMAIN-CONTAINING PROTEIN"/>
    <property type="match status" value="1"/>
</dbReference>
<dbReference type="SUPFAM" id="SSF75011">
    <property type="entry name" value="3-carboxy-cis,cis-mucoante lactonizing enzyme"/>
    <property type="match status" value="1"/>
</dbReference>
<protein>
    <submittedName>
        <fullName evidence="2">Uncharacterized protein</fullName>
    </submittedName>
</protein>
<gene>
    <name evidence="2" type="ORF">RSET0789_LOCUS115</name>
</gene>
<dbReference type="EMBL" id="HBEI01000153">
    <property type="protein sequence ID" value="CAD8350081.1"/>
    <property type="molecule type" value="Transcribed_RNA"/>
</dbReference>
<evidence type="ECO:0000256" key="1">
    <source>
        <dbReference type="SAM" id="SignalP"/>
    </source>
</evidence>
<accession>A0A7S0FB85</accession>
<organism evidence="2">
    <name type="scientific">Sundstroemia setigera</name>
    <dbReference type="NCBI Taxonomy" id="3005"/>
    <lineage>
        <taxon>Eukaryota</taxon>
        <taxon>Sar</taxon>
        <taxon>Stramenopiles</taxon>
        <taxon>Ochrophyta</taxon>
        <taxon>Bacillariophyta</taxon>
        <taxon>Coscinodiscophyceae</taxon>
        <taxon>Rhizosoleniophycidae</taxon>
        <taxon>Rhizosoleniales</taxon>
        <taxon>Rhizosoleniaceae</taxon>
        <taxon>Sundstroemia</taxon>
    </lineage>
</organism>
<reference evidence="2" key="1">
    <citation type="submission" date="2021-01" db="EMBL/GenBank/DDBJ databases">
        <authorList>
            <person name="Corre E."/>
            <person name="Pelletier E."/>
            <person name="Niang G."/>
            <person name="Scheremetjew M."/>
            <person name="Finn R."/>
            <person name="Kale V."/>
            <person name="Holt S."/>
            <person name="Cochrane G."/>
            <person name="Meng A."/>
            <person name="Brown T."/>
            <person name="Cohen L."/>
        </authorList>
    </citation>
    <scope>NUCLEOTIDE SEQUENCE</scope>
    <source>
        <strain evidence="2">CCMP 1694</strain>
    </source>
</reference>
<keyword evidence="1" id="KW-0732">Signal</keyword>
<dbReference type="PANTHER" id="PTHR38787:SF3">
    <property type="entry name" value="REGULATORY P DOMAIN-CONTAINING PROTEIN"/>
    <property type="match status" value="1"/>
</dbReference>